<dbReference type="CDD" id="cd00336">
    <property type="entry name" value="Ribosomal_L22"/>
    <property type="match status" value="1"/>
</dbReference>
<evidence type="ECO:0000256" key="7">
    <source>
        <dbReference type="ARBA" id="ARBA00023274"/>
    </source>
</evidence>
<dbReference type="InterPro" id="IPR018260">
    <property type="entry name" value="Ribosomal_uL22_CS"/>
</dbReference>
<dbReference type="PANTHER" id="PTHR13501:SF8">
    <property type="entry name" value="LARGE RIBOSOMAL SUBUNIT PROTEIN UL22M"/>
    <property type="match status" value="1"/>
</dbReference>
<gene>
    <name evidence="10 15" type="primary">rplV</name>
    <name evidence="15" type="ORF">HMPREF0576_0130</name>
</gene>
<sequence length="244" mass="25917">MTRKVAAKAGEGKNMKAIAHTRYVRVTPQKARRIMNEVRGMEADKALDLLKFAPQKPALPIRKTLVSALANAEQAARNAGTSFNSDEMYIVEAYVNDGPTMKRFRARAQGRGARILKRTSHLTIVVGDAEDKKELAAPYLPSQRRPEADRISASAAKKAAAEAVTKKASKPVETPEESTSKTDSAAKKAPAKKSAATKSTTKSSTSKAATTKSAKAKSSSSKSTATKSATAKKPAAKSTEKGAE</sequence>
<evidence type="ECO:0000256" key="11">
    <source>
        <dbReference type="RuleBase" id="RU004005"/>
    </source>
</evidence>
<organism evidence="15 16">
    <name type="scientific">Mobiluncus holmesii ATCC 35242</name>
    <dbReference type="NCBI Taxonomy" id="887899"/>
    <lineage>
        <taxon>Bacteria</taxon>
        <taxon>Bacillati</taxon>
        <taxon>Actinomycetota</taxon>
        <taxon>Actinomycetes</taxon>
        <taxon>Actinomycetales</taxon>
        <taxon>Actinomycetaceae</taxon>
        <taxon>Mobiluncus</taxon>
    </lineage>
</organism>
<dbReference type="InterPro" id="IPR036394">
    <property type="entry name" value="Ribosomal_uL22_sf"/>
</dbReference>
<evidence type="ECO:0000256" key="13">
    <source>
        <dbReference type="RuleBase" id="RU004008"/>
    </source>
</evidence>
<evidence type="ECO:0000256" key="2">
    <source>
        <dbReference type="ARBA" id="ARBA00009451"/>
    </source>
</evidence>
<evidence type="ECO:0000256" key="3">
    <source>
        <dbReference type="ARBA" id="ARBA00011838"/>
    </source>
</evidence>
<dbReference type="GO" id="GO:0022625">
    <property type="term" value="C:cytosolic large ribosomal subunit"/>
    <property type="evidence" value="ECO:0007669"/>
    <property type="project" value="TreeGrafter"/>
</dbReference>
<protein>
    <recommendedName>
        <fullName evidence="9 10">Large ribosomal subunit protein uL22</fullName>
    </recommendedName>
</protein>
<name>E6M1Q5_9ACTO</name>
<evidence type="ECO:0000256" key="9">
    <source>
        <dbReference type="ARBA" id="ARBA00035207"/>
    </source>
</evidence>
<keyword evidence="16" id="KW-1185">Reference proteome</keyword>
<dbReference type="GO" id="GO:0019843">
    <property type="term" value="F:rRNA binding"/>
    <property type="evidence" value="ECO:0007669"/>
    <property type="project" value="UniProtKB-UniRule"/>
</dbReference>
<dbReference type="HAMAP" id="MF_01331_B">
    <property type="entry name" value="Ribosomal_uL22_B"/>
    <property type="match status" value="1"/>
</dbReference>
<dbReference type="GO" id="GO:0006412">
    <property type="term" value="P:translation"/>
    <property type="evidence" value="ECO:0007669"/>
    <property type="project" value="UniProtKB-UniRule"/>
</dbReference>
<comment type="similarity">
    <text evidence="2 10 11">Belongs to the universal ribosomal protein uL22 family.</text>
</comment>
<keyword evidence="7 10" id="KW-0687">Ribonucleoprotein</keyword>
<dbReference type="PANTHER" id="PTHR13501">
    <property type="entry name" value="CHLOROPLAST 50S RIBOSOMAL PROTEIN L22-RELATED"/>
    <property type="match status" value="1"/>
</dbReference>
<evidence type="ECO:0000256" key="1">
    <source>
        <dbReference type="ARBA" id="ARBA00003478"/>
    </source>
</evidence>
<dbReference type="Gene3D" id="3.90.470.10">
    <property type="entry name" value="Ribosomal protein L22/L17"/>
    <property type="match status" value="1"/>
</dbReference>
<keyword evidence="6 10" id="KW-0689">Ribosomal protein</keyword>
<comment type="function">
    <text evidence="8">This protein binds specifically to 23S rRNA; its binding is stimulated by other ribosomal proteins, e.g. L4, L17, and L20. It is important during the early stages of 50S assembly. It makes multiple contacts with different domains of the 23S rRNA in the assembled 50S subunit and ribosome.</text>
</comment>
<feature type="compositionally biased region" description="Low complexity" evidence="14">
    <location>
        <begin position="192"/>
        <end position="237"/>
    </location>
</feature>
<comment type="function">
    <text evidence="10 13">This protein binds specifically to 23S rRNA; its binding is stimulated by other ribosomal proteins, e.g., L4, L17, and L20. It is important during the early stages of 50S assembly. It makes multiple contacts with different domains of the 23S rRNA in the assembled 50S subunit and ribosome.</text>
</comment>
<feature type="region of interest" description="Disordered" evidence="14">
    <location>
        <begin position="162"/>
        <end position="244"/>
    </location>
</feature>
<evidence type="ECO:0000313" key="15">
    <source>
        <dbReference type="EMBL" id="EFU82800.1"/>
    </source>
</evidence>
<dbReference type="InterPro" id="IPR005727">
    <property type="entry name" value="Ribosomal_uL22_bac/chlpt-type"/>
</dbReference>
<evidence type="ECO:0000256" key="10">
    <source>
        <dbReference type="HAMAP-Rule" id="MF_01331"/>
    </source>
</evidence>
<evidence type="ECO:0000256" key="14">
    <source>
        <dbReference type="SAM" id="MobiDB-lite"/>
    </source>
</evidence>
<evidence type="ECO:0000256" key="6">
    <source>
        <dbReference type="ARBA" id="ARBA00022980"/>
    </source>
</evidence>
<keyword evidence="5 10" id="KW-0694">RNA-binding</keyword>
<dbReference type="HOGENOM" id="CLU_1203736_0_0_11"/>
<dbReference type="InterPro" id="IPR047867">
    <property type="entry name" value="Ribosomal_uL22_bac/org-type"/>
</dbReference>
<comment type="caution">
    <text evidence="15">The sequence shown here is derived from an EMBL/GenBank/DDBJ whole genome shotgun (WGS) entry which is preliminary data.</text>
</comment>
<dbReference type="EMBL" id="AEPZ01000001">
    <property type="protein sequence ID" value="EFU82800.1"/>
    <property type="molecule type" value="Genomic_DNA"/>
</dbReference>
<dbReference type="NCBIfam" id="TIGR01044">
    <property type="entry name" value="rplV_bact"/>
    <property type="match status" value="1"/>
</dbReference>
<proteinExistence type="inferred from homology"/>
<evidence type="ECO:0000313" key="16">
    <source>
        <dbReference type="Proteomes" id="UP000003343"/>
    </source>
</evidence>
<evidence type="ECO:0000256" key="8">
    <source>
        <dbReference type="ARBA" id="ARBA00025084"/>
    </source>
</evidence>
<feature type="region of interest" description="Disordered" evidence="14">
    <location>
        <begin position="137"/>
        <end position="156"/>
    </location>
</feature>
<dbReference type="SUPFAM" id="SSF54843">
    <property type="entry name" value="Ribosomal protein L22"/>
    <property type="match status" value="1"/>
</dbReference>
<dbReference type="PROSITE" id="PS00464">
    <property type="entry name" value="RIBOSOMAL_L22"/>
    <property type="match status" value="1"/>
</dbReference>
<dbReference type="Proteomes" id="UP000003343">
    <property type="component" value="Unassembled WGS sequence"/>
</dbReference>
<accession>E6M1Q5</accession>
<dbReference type="Pfam" id="PF00237">
    <property type="entry name" value="Ribosomal_L22"/>
    <property type="match status" value="1"/>
</dbReference>
<comment type="subunit">
    <text evidence="3 10 12">Part of the 50S ribosomal subunit.</text>
</comment>
<dbReference type="AlphaFoldDB" id="E6M1Q5"/>
<dbReference type="InterPro" id="IPR001063">
    <property type="entry name" value="Ribosomal_uL22"/>
</dbReference>
<evidence type="ECO:0000256" key="4">
    <source>
        <dbReference type="ARBA" id="ARBA00022730"/>
    </source>
</evidence>
<evidence type="ECO:0000256" key="5">
    <source>
        <dbReference type="ARBA" id="ARBA00022884"/>
    </source>
</evidence>
<evidence type="ECO:0000256" key="12">
    <source>
        <dbReference type="RuleBase" id="RU004006"/>
    </source>
</evidence>
<keyword evidence="4 10" id="KW-0699">rRNA-binding</keyword>
<comment type="function">
    <text evidence="1 10">The globular domain of the protein is located near the polypeptide exit tunnel on the outside of the subunit, while an extended beta-hairpin is found that lines the wall of the exit tunnel in the center of the 70S ribosome.</text>
</comment>
<reference evidence="15 16" key="1">
    <citation type="submission" date="2010-12" db="EMBL/GenBank/DDBJ databases">
        <authorList>
            <person name="Muzny D."/>
            <person name="Qin X."/>
            <person name="Deng J."/>
            <person name="Jiang H."/>
            <person name="Liu Y."/>
            <person name="Qu J."/>
            <person name="Song X.-Z."/>
            <person name="Zhang L."/>
            <person name="Thornton R."/>
            <person name="Coyle M."/>
            <person name="Francisco L."/>
            <person name="Jackson L."/>
            <person name="Javaid M."/>
            <person name="Korchina V."/>
            <person name="Kovar C."/>
            <person name="Mata R."/>
            <person name="Mathew T."/>
            <person name="Ngo R."/>
            <person name="Nguyen L."/>
            <person name="Nguyen N."/>
            <person name="Okwuonu G."/>
            <person name="Ongeri F."/>
            <person name="Pham C."/>
            <person name="Simmons D."/>
            <person name="Wilczek-Boney K."/>
            <person name="Hale W."/>
            <person name="Jakkamsetti A."/>
            <person name="Pham P."/>
            <person name="Ruth R."/>
            <person name="San Lucas F."/>
            <person name="Warren J."/>
            <person name="Zhang J."/>
            <person name="Zhao Z."/>
            <person name="Zhou C."/>
            <person name="Zhu D."/>
            <person name="Lee S."/>
            <person name="Bess C."/>
            <person name="Blankenburg K."/>
            <person name="Forbes L."/>
            <person name="Fu Q."/>
            <person name="Gubbala S."/>
            <person name="Hirani K."/>
            <person name="Jayaseelan J.C."/>
            <person name="Lara F."/>
            <person name="Munidasa M."/>
            <person name="Palculict T."/>
            <person name="Patil S."/>
            <person name="Pu L.-L."/>
            <person name="Saada N."/>
            <person name="Tang L."/>
            <person name="Weissenberger G."/>
            <person name="Zhu Y."/>
            <person name="Hemphill L."/>
            <person name="Shang Y."/>
            <person name="Youmans B."/>
            <person name="Ayvaz T."/>
            <person name="Ross M."/>
            <person name="Santibanez J."/>
            <person name="Aqrawi P."/>
            <person name="Gross S."/>
            <person name="Joshi V."/>
            <person name="Fowler G."/>
            <person name="Nazareth L."/>
            <person name="Reid J."/>
            <person name="Worley K."/>
            <person name="Petrosino J."/>
            <person name="Highlander S."/>
            <person name="Gibbs R."/>
        </authorList>
    </citation>
    <scope>NUCLEOTIDE SEQUENCE [LARGE SCALE GENOMIC DNA]</scope>
    <source>
        <strain evidence="15 16">ATCC 35242</strain>
    </source>
</reference>
<dbReference type="GO" id="GO:0003735">
    <property type="term" value="F:structural constituent of ribosome"/>
    <property type="evidence" value="ECO:0007669"/>
    <property type="project" value="InterPro"/>
</dbReference>